<name>A0A2J7TE29_METSI</name>
<dbReference type="RefSeq" id="WP_102844612.1">
    <property type="nucleotide sequence ID" value="NZ_PDZR01000020.1"/>
</dbReference>
<dbReference type="EMBL" id="PDZR01000020">
    <property type="protein sequence ID" value="PNG25025.1"/>
    <property type="molecule type" value="Genomic_DNA"/>
</dbReference>
<dbReference type="PRINTS" id="PR01713">
    <property type="entry name" value="NUCEPIMERASE"/>
</dbReference>
<dbReference type="Pfam" id="PF01370">
    <property type="entry name" value="Epimerase"/>
    <property type="match status" value="1"/>
</dbReference>
<proteinExistence type="inferred from homology"/>
<dbReference type="InterPro" id="IPR001509">
    <property type="entry name" value="Epimerase_deHydtase"/>
</dbReference>
<dbReference type="PANTHER" id="PTHR43000">
    <property type="entry name" value="DTDP-D-GLUCOSE 4,6-DEHYDRATASE-RELATED"/>
    <property type="match status" value="1"/>
</dbReference>
<dbReference type="InterPro" id="IPR036291">
    <property type="entry name" value="NAD(P)-bd_dom_sf"/>
</dbReference>
<accession>A0A2J7TE29</accession>
<dbReference type="Gene3D" id="3.40.50.720">
    <property type="entry name" value="NAD(P)-binding Rossmann-like Domain"/>
    <property type="match status" value="1"/>
</dbReference>
<evidence type="ECO:0000313" key="5">
    <source>
        <dbReference type="Proteomes" id="UP000236286"/>
    </source>
</evidence>
<evidence type="ECO:0000256" key="1">
    <source>
        <dbReference type="ARBA" id="ARBA00005125"/>
    </source>
</evidence>
<dbReference type="SUPFAM" id="SSF51735">
    <property type="entry name" value="NAD(P)-binding Rossmann-fold domains"/>
    <property type="match status" value="1"/>
</dbReference>
<comment type="pathway">
    <text evidence="1">Bacterial outer membrane biogenesis; LPS O-antigen biosynthesis.</text>
</comment>
<dbReference type="Proteomes" id="UP000236286">
    <property type="component" value="Unassembled WGS sequence"/>
</dbReference>
<reference evidence="4 5" key="1">
    <citation type="submission" date="2017-10" db="EMBL/GenBank/DDBJ databases">
        <title>Genome announcement of Methylocella silvestris TVC from permafrost.</title>
        <authorList>
            <person name="Wang J."/>
            <person name="Geng K."/>
            <person name="Ul-Haque F."/>
            <person name="Crombie A.T."/>
            <person name="Street L.E."/>
            <person name="Wookey P.A."/>
            <person name="Murrell J.C."/>
            <person name="Pratscher J."/>
        </authorList>
    </citation>
    <scope>NUCLEOTIDE SEQUENCE [LARGE SCALE GENOMIC DNA]</scope>
    <source>
        <strain evidence="4 5">TVC</strain>
    </source>
</reference>
<dbReference type="AlphaFoldDB" id="A0A2J7TE29"/>
<dbReference type="Gene3D" id="3.90.25.10">
    <property type="entry name" value="UDP-galactose 4-epimerase, domain 1"/>
    <property type="match status" value="1"/>
</dbReference>
<comment type="caution">
    <text evidence="4">The sequence shown here is derived from an EMBL/GenBank/DDBJ whole genome shotgun (WGS) entry which is preliminary data.</text>
</comment>
<protein>
    <recommendedName>
        <fullName evidence="3">NAD-dependent epimerase/dehydratase domain-containing protein</fullName>
    </recommendedName>
</protein>
<evidence type="ECO:0000259" key="3">
    <source>
        <dbReference type="Pfam" id="PF01370"/>
    </source>
</evidence>
<feature type="domain" description="NAD-dependent epimerase/dehydratase" evidence="3">
    <location>
        <begin position="3"/>
        <end position="233"/>
    </location>
</feature>
<organism evidence="4 5">
    <name type="scientific">Methylocella silvestris</name>
    <dbReference type="NCBI Taxonomy" id="199596"/>
    <lineage>
        <taxon>Bacteria</taxon>
        <taxon>Pseudomonadati</taxon>
        <taxon>Pseudomonadota</taxon>
        <taxon>Alphaproteobacteria</taxon>
        <taxon>Hyphomicrobiales</taxon>
        <taxon>Beijerinckiaceae</taxon>
        <taxon>Methylocella</taxon>
    </lineage>
</organism>
<gene>
    <name evidence="4" type="ORF">CR492_15350</name>
</gene>
<evidence type="ECO:0000313" key="4">
    <source>
        <dbReference type="EMBL" id="PNG25025.1"/>
    </source>
</evidence>
<dbReference type="OrthoDB" id="9801785at2"/>
<comment type="similarity">
    <text evidence="2">Belongs to the NAD(P)-dependent epimerase/dehydratase family.</text>
</comment>
<evidence type="ECO:0000256" key="2">
    <source>
        <dbReference type="ARBA" id="ARBA00007637"/>
    </source>
</evidence>
<sequence length="308" mass="33201">MTVLITGATGFVGQALLKELAQRDEEVIVVSGKPRIARSSPSMIWRTLPNYEAIDWLPLLDGVSTIYHLAWSSLPQSSNSDPVGDALDNIVGSLRLIEAANKKGGVRFVFTSSGGTVYGPLSTLPAPEIHRTRPTCAYGVSKLTVEKYLDFYHDLYGFNAVSLRISNPYGPGQSTGRNFGAIATFASLVLDDKPINIYGDGSVVRDYLYISDLVRAIVAAGSVQSQSRVINVGSGAGHSLNDVIDVIRSLTGRSIKVNYLPPRRFDVPISVLDVSRAEVELGWTPIVSFADGIEATLQALSGWSDKRA</sequence>